<dbReference type="AlphaFoldDB" id="A0A1G9B907"/>
<dbReference type="EMBL" id="FNFV01000002">
    <property type="protein sequence ID" value="SDK35949.1"/>
    <property type="molecule type" value="Genomic_DNA"/>
</dbReference>
<accession>A0A1G9B907</accession>
<sequence length="75" mass="8651">MASMTEHMQTQGIIPSRLKSLTSLLRELRAWQARRAIARRTYRELASLTDRELADIGLSRWQIAEVARRSAEAVR</sequence>
<protein>
    <recommendedName>
        <fullName evidence="1">YjiS-like domain-containing protein</fullName>
    </recommendedName>
</protein>
<gene>
    <name evidence="2" type="ORF">SAMN05216257_102452</name>
</gene>
<name>A0A1G9B907_9RHOB</name>
<evidence type="ECO:0000259" key="1">
    <source>
        <dbReference type="Pfam" id="PF06568"/>
    </source>
</evidence>
<dbReference type="Pfam" id="PF06568">
    <property type="entry name" value="YjiS-like"/>
    <property type="match status" value="1"/>
</dbReference>
<dbReference type="Proteomes" id="UP000199328">
    <property type="component" value="Unassembled WGS sequence"/>
</dbReference>
<evidence type="ECO:0000313" key="2">
    <source>
        <dbReference type="EMBL" id="SDK35949.1"/>
    </source>
</evidence>
<organism evidence="2 3">
    <name type="scientific">Meinhardsimonia xiamenensis</name>
    <dbReference type="NCBI Taxonomy" id="990712"/>
    <lineage>
        <taxon>Bacteria</taxon>
        <taxon>Pseudomonadati</taxon>
        <taxon>Pseudomonadota</taxon>
        <taxon>Alphaproteobacteria</taxon>
        <taxon>Rhodobacterales</taxon>
        <taxon>Paracoccaceae</taxon>
        <taxon>Meinhardsimonia</taxon>
    </lineage>
</organism>
<dbReference type="InterPro" id="IPR009506">
    <property type="entry name" value="YjiS-like"/>
</dbReference>
<reference evidence="3" key="1">
    <citation type="submission" date="2016-10" db="EMBL/GenBank/DDBJ databases">
        <authorList>
            <person name="Varghese N."/>
            <person name="Submissions S."/>
        </authorList>
    </citation>
    <scope>NUCLEOTIDE SEQUENCE [LARGE SCALE GENOMIC DNA]</scope>
    <source>
        <strain evidence="3">CGMCC 1.10789</strain>
    </source>
</reference>
<evidence type="ECO:0000313" key="3">
    <source>
        <dbReference type="Proteomes" id="UP000199328"/>
    </source>
</evidence>
<feature type="domain" description="YjiS-like" evidence="1">
    <location>
        <begin position="28"/>
        <end position="63"/>
    </location>
</feature>
<proteinExistence type="predicted"/>
<keyword evidence="3" id="KW-1185">Reference proteome</keyword>
<dbReference type="RefSeq" id="WP_092499166.1">
    <property type="nucleotide sequence ID" value="NZ_FNFV01000002.1"/>
</dbReference>